<keyword evidence="4" id="KW-0274">FAD</keyword>
<evidence type="ECO:0000256" key="5">
    <source>
        <dbReference type="ARBA" id="ARBA00022857"/>
    </source>
</evidence>
<evidence type="ECO:0000256" key="7">
    <source>
        <dbReference type="ARBA" id="ARBA00023033"/>
    </source>
</evidence>
<evidence type="ECO:0000313" key="9">
    <source>
        <dbReference type="EMBL" id="PWN37721.1"/>
    </source>
</evidence>
<evidence type="ECO:0000256" key="3">
    <source>
        <dbReference type="ARBA" id="ARBA00022630"/>
    </source>
</evidence>
<dbReference type="InterPro" id="IPR023753">
    <property type="entry name" value="FAD/NAD-binding_dom"/>
</dbReference>
<dbReference type="AlphaFoldDB" id="A0A316VNM5"/>
<dbReference type="SUPFAM" id="SSF51905">
    <property type="entry name" value="FAD/NAD(P)-binding domain"/>
    <property type="match status" value="2"/>
</dbReference>
<keyword evidence="10" id="KW-1185">Reference proteome</keyword>
<dbReference type="Pfam" id="PF07992">
    <property type="entry name" value="Pyr_redox_2"/>
    <property type="match status" value="1"/>
</dbReference>
<evidence type="ECO:0000256" key="4">
    <source>
        <dbReference type="ARBA" id="ARBA00022827"/>
    </source>
</evidence>
<keyword evidence="3" id="KW-0285">Flavoprotein</keyword>
<protein>
    <submittedName>
        <fullName evidence="9">FAD/NAD(P)-binding domain-containing protein</fullName>
    </submittedName>
</protein>
<evidence type="ECO:0000313" key="10">
    <source>
        <dbReference type="Proteomes" id="UP000245771"/>
    </source>
</evidence>
<gene>
    <name evidence="9" type="ORF">FA14DRAFT_130569</name>
</gene>
<dbReference type="OrthoDB" id="66881at2759"/>
<dbReference type="Proteomes" id="UP000245771">
    <property type="component" value="Unassembled WGS sequence"/>
</dbReference>
<feature type="domain" description="FAD/NAD(P)-binding" evidence="8">
    <location>
        <begin position="18"/>
        <end position="243"/>
    </location>
</feature>
<dbReference type="GO" id="GO:0004497">
    <property type="term" value="F:monooxygenase activity"/>
    <property type="evidence" value="ECO:0007669"/>
    <property type="project" value="UniProtKB-KW"/>
</dbReference>
<comment type="cofactor">
    <cofactor evidence="1">
        <name>FAD</name>
        <dbReference type="ChEBI" id="CHEBI:57692"/>
    </cofactor>
</comment>
<organism evidence="9 10">
    <name type="scientific">Meira miltonrushii</name>
    <dbReference type="NCBI Taxonomy" id="1280837"/>
    <lineage>
        <taxon>Eukaryota</taxon>
        <taxon>Fungi</taxon>
        <taxon>Dikarya</taxon>
        <taxon>Basidiomycota</taxon>
        <taxon>Ustilaginomycotina</taxon>
        <taxon>Exobasidiomycetes</taxon>
        <taxon>Exobasidiales</taxon>
        <taxon>Brachybasidiaceae</taxon>
        <taxon>Meira</taxon>
    </lineage>
</organism>
<dbReference type="RefSeq" id="XP_025358023.1">
    <property type="nucleotide sequence ID" value="XM_025496914.1"/>
</dbReference>
<evidence type="ECO:0000259" key="8">
    <source>
        <dbReference type="Pfam" id="PF07992"/>
    </source>
</evidence>
<keyword evidence="5" id="KW-0521">NADP</keyword>
<keyword evidence="6" id="KW-0560">Oxidoreductase</keyword>
<accession>A0A316VNM5</accession>
<dbReference type="GeneID" id="37018695"/>
<reference evidence="9 10" key="1">
    <citation type="journal article" date="2018" name="Mol. Biol. Evol.">
        <title>Broad Genomic Sampling Reveals a Smut Pathogenic Ancestry of the Fungal Clade Ustilaginomycotina.</title>
        <authorList>
            <person name="Kijpornyongpan T."/>
            <person name="Mondo S.J."/>
            <person name="Barry K."/>
            <person name="Sandor L."/>
            <person name="Lee J."/>
            <person name="Lipzen A."/>
            <person name="Pangilinan J."/>
            <person name="LaButti K."/>
            <person name="Hainaut M."/>
            <person name="Henrissat B."/>
            <person name="Grigoriev I.V."/>
            <person name="Spatafora J.W."/>
            <person name="Aime M.C."/>
        </authorList>
    </citation>
    <scope>NUCLEOTIDE SEQUENCE [LARGE SCALE GENOMIC DNA]</scope>
    <source>
        <strain evidence="9 10">MCA 3882</strain>
    </source>
</reference>
<dbReference type="EMBL" id="KZ819602">
    <property type="protein sequence ID" value="PWN37721.1"/>
    <property type="molecule type" value="Genomic_DNA"/>
</dbReference>
<dbReference type="PANTHER" id="PTHR43098:SF3">
    <property type="entry name" value="L-ORNITHINE N(5)-MONOOXYGENASE-RELATED"/>
    <property type="match status" value="1"/>
</dbReference>
<evidence type="ECO:0000256" key="6">
    <source>
        <dbReference type="ARBA" id="ARBA00023002"/>
    </source>
</evidence>
<proteinExistence type="inferred from homology"/>
<dbReference type="InParanoid" id="A0A316VNM5"/>
<dbReference type="InterPro" id="IPR050775">
    <property type="entry name" value="FAD-binding_Monooxygenases"/>
</dbReference>
<dbReference type="STRING" id="1280837.A0A316VNM5"/>
<sequence>MAPTATTNGHQAGQQEIDCLVVGGGFAGVQLLYTMRKQGFNTKLYEAMPGFGGIWRNACYPGARVDSELPIYGLKFPEVYRNWSWSQRYPDYKEIRKYFDHVDKVLELSKDCQFNTRVHSAHWNDETSRWDITAGDQQNPTKISAKYFFLCIGFAAKINWPDIPNRDRYKGTLYHSGFWPEGLEPEHLRGKSIGLVGTGASGVQITQALGKVAKDMTVFVRTPNLTLPMENPKMSKETQDLFRDGWDAVYEKRNKTFAGFHYDFDYDDWTRHTPEQREAFYEDIWSRKGFHFWLETYADVYFKKDCNDTAYAFWHKKTAPMVKDEKKRAILVPPPDKAHHTFGTVRPSLQVDYYDILNQDNVDVISVKENPIKTFTETGVELSDGKKVDFEVLALATGYDTHTGGFLQIDIRGKGGKPLTEHWKEGCKSQLGLATSGFPNMFFAYGPHGPTAYSNGPSTTDIQCEFLARMLNWSKENNIKSIEAKPKAEQAFVKRIDDLSKATLFHQSHGWYMGRNVKGKPVQALNYSGGIPAYIKDLEESEAAGYSGFDAVKA</sequence>
<keyword evidence="7" id="KW-0503">Monooxygenase</keyword>
<dbReference type="Gene3D" id="3.50.50.60">
    <property type="entry name" value="FAD/NAD(P)-binding domain"/>
    <property type="match status" value="3"/>
</dbReference>
<evidence type="ECO:0000256" key="2">
    <source>
        <dbReference type="ARBA" id="ARBA00010139"/>
    </source>
</evidence>
<dbReference type="InterPro" id="IPR036188">
    <property type="entry name" value="FAD/NAD-bd_sf"/>
</dbReference>
<dbReference type="PANTHER" id="PTHR43098">
    <property type="entry name" value="L-ORNITHINE N(5)-MONOOXYGENASE-RELATED"/>
    <property type="match status" value="1"/>
</dbReference>
<evidence type="ECO:0000256" key="1">
    <source>
        <dbReference type="ARBA" id="ARBA00001974"/>
    </source>
</evidence>
<name>A0A316VNM5_9BASI</name>
<comment type="similarity">
    <text evidence="2">Belongs to the FAD-binding monooxygenase family.</text>
</comment>